<protein>
    <recommendedName>
        <fullName evidence="1">Phytocyanin domain-containing protein</fullName>
    </recommendedName>
</protein>
<proteinExistence type="predicted"/>
<reference evidence="2 3" key="1">
    <citation type="submission" date="2024-01" db="EMBL/GenBank/DDBJ databases">
        <title>The complete chloroplast genome sequence of Lithospermum erythrorhizon: insights into the phylogenetic relationship among Boraginaceae species and the maternal lineages of purple gromwells.</title>
        <authorList>
            <person name="Okada T."/>
            <person name="Watanabe K."/>
        </authorList>
    </citation>
    <scope>NUCLEOTIDE SEQUENCE [LARGE SCALE GENOMIC DNA]</scope>
</reference>
<dbReference type="InterPro" id="IPR003245">
    <property type="entry name" value="Phytocyanin_dom"/>
</dbReference>
<evidence type="ECO:0000313" key="3">
    <source>
        <dbReference type="Proteomes" id="UP001454036"/>
    </source>
</evidence>
<organism evidence="2 3">
    <name type="scientific">Lithospermum erythrorhizon</name>
    <name type="common">Purple gromwell</name>
    <name type="synonym">Lithospermum officinale var. erythrorhizon</name>
    <dbReference type="NCBI Taxonomy" id="34254"/>
    <lineage>
        <taxon>Eukaryota</taxon>
        <taxon>Viridiplantae</taxon>
        <taxon>Streptophyta</taxon>
        <taxon>Embryophyta</taxon>
        <taxon>Tracheophyta</taxon>
        <taxon>Spermatophyta</taxon>
        <taxon>Magnoliopsida</taxon>
        <taxon>eudicotyledons</taxon>
        <taxon>Gunneridae</taxon>
        <taxon>Pentapetalae</taxon>
        <taxon>asterids</taxon>
        <taxon>lamiids</taxon>
        <taxon>Boraginales</taxon>
        <taxon>Boraginaceae</taxon>
        <taxon>Boraginoideae</taxon>
        <taxon>Lithospermeae</taxon>
        <taxon>Lithospermum</taxon>
    </lineage>
</organism>
<dbReference type="InterPro" id="IPR008972">
    <property type="entry name" value="Cupredoxin"/>
</dbReference>
<dbReference type="AlphaFoldDB" id="A0AAV3PLR0"/>
<dbReference type="EMBL" id="BAABME010033362">
    <property type="protein sequence ID" value="GAA0152659.1"/>
    <property type="molecule type" value="Genomic_DNA"/>
</dbReference>
<dbReference type="Gene3D" id="2.60.40.420">
    <property type="entry name" value="Cupredoxins - blue copper proteins"/>
    <property type="match status" value="1"/>
</dbReference>
<evidence type="ECO:0000313" key="2">
    <source>
        <dbReference type="EMBL" id="GAA0152659.1"/>
    </source>
</evidence>
<sequence length="104" mass="12701">MIHFRWQKEIEWKKYSGKIFFKREEERKEKYKQKECKLQGSSLGSWVSVDHHVNPPLRTLNFDYQTWAMGKEFHVGDKLIFKYKQGNHNMWMNLDSSNVQQQPH</sequence>
<dbReference type="GO" id="GO:0009055">
    <property type="term" value="F:electron transfer activity"/>
    <property type="evidence" value="ECO:0007669"/>
    <property type="project" value="InterPro"/>
</dbReference>
<evidence type="ECO:0000259" key="1">
    <source>
        <dbReference type="Pfam" id="PF02298"/>
    </source>
</evidence>
<dbReference type="SUPFAM" id="SSF49503">
    <property type="entry name" value="Cupredoxins"/>
    <property type="match status" value="1"/>
</dbReference>
<dbReference type="Proteomes" id="UP001454036">
    <property type="component" value="Unassembled WGS sequence"/>
</dbReference>
<keyword evidence="3" id="KW-1185">Reference proteome</keyword>
<name>A0AAV3PLR0_LITER</name>
<feature type="domain" description="Phytocyanin" evidence="1">
    <location>
        <begin position="61"/>
        <end position="90"/>
    </location>
</feature>
<accession>A0AAV3PLR0</accession>
<gene>
    <name evidence="2" type="ORF">LIER_43190</name>
</gene>
<comment type="caution">
    <text evidence="2">The sequence shown here is derived from an EMBL/GenBank/DDBJ whole genome shotgun (WGS) entry which is preliminary data.</text>
</comment>
<dbReference type="Pfam" id="PF02298">
    <property type="entry name" value="Cu_bind_like"/>
    <property type="match status" value="1"/>
</dbReference>